<dbReference type="EMBL" id="GGEC01074923">
    <property type="protein sequence ID" value="MBX55407.1"/>
    <property type="molecule type" value="Transcribed_RNA"/>
</dbReference>
<dbReference type="AlphaFoldDB" id="A0A2P2PL02"/>
<accession>A0A2P2PL02</accession>
<proteinExistence type="predicted"/>
<evidence type="ECO:0000313" key="1">
    <source>
        <dbReference type="EMBL" id="MBX55407.1"/>
    </source>
</evidence>
<sequence length="20" mass="2286">MVLATSLCFELHLTQIHQSN</sequence>
<reference evidence="1" key="1">
    <citation type="submission" date="2018-02" db="EMBL/GenBank/DDBJ databases">
        <title>Rhizophora mucronata_Transcriptome.</title>
        <authorList>
            <person name="Meera S.P."/>
            <person name="Sreeshan A."/>
            <person name="Augustine A."/>
        </authorList>
    </citation>
    <scope>NUCLEOTIDE SEQUENCE</scope>
    <source>
        <tissue evidence="1">Leaf</tissue>
    </source>
</reference>
<protein>
    <submittedName>
        <fullName evidence="1">Uncharacterized protein</fullName>
    </submittedName>
</protein>
<name>A0A2P2PL02_RHIMU</name>
<organism evidence="1">
    <name type="scientific">Rhizophora mucronata</name>
    <name type="common">Asiatic mangrove</name>
    <dbReference type="NCBI Taxonomy" id="61149"/>
    <lineage>
        <taxon>Eukaryota</taxon>
        <taxon>Viridiplantae</taxon>
        <taxon>Streptophyta</taxon>
        <taxon>Embryophyta</taxon>
        <taxon>Tracheophyta</taxon>
        <taxon>Spermatophyta</taxon>
        <taxon>Magnoliopsida</taxon>
        <taxon>eudicotyledons</taxon>
        <taxon>Gunneridae</taxon>
        <taxon>Pentapetalae</taxon>
        <taxon>rosids</taxon>
        <taxon>fabids</taxon>
        <taxon>Malpighiales</taxon>
        <taxon>Rhizophoraceae</taxon>
        <taxon>Rhizophora</taxon>
    </lineage>
</organism>